<dbReference type="CDD" id="cd00009">
    <property type="entry name" value="AAA"/>
    <property type="match status" value="1"/>
</dbReference>
<keyword evidence="5 16" id="KW-0597">Phosphoprotein</keyword>
<dbReference type="SMART" id="SM00448">
    <property type="entry name" value="REC"/>
    <property type="match status" value="1"/>
</dbReference>
<keyword evidence="4" id="KW-0678">Repressor</keyword>
<dbReference type="InterPro" id="IPR025944">
    <property type="entry name" value="Sigma_54_int_dom_CS"/>
</dbReference>
<comment type="caution">
    <text evidence="19">The sequence shown here is derived from an EMBL/GenBank/DDBJ whole genome shotgun (WGS) entry which is preliminary data.</text>
</comment>
<reference evidence="19 20" key="1">
    <citation type="submission" date="2021-04" db="EMBL/GenBank/DDBJ databases">
        <authorList>
            <person name="Ivanova A."/>
        </authorList>
    </citation>
    <scope>NUCLEOTIDE SEQUENCE [LARGE SCALE GENOMIC DNA]</scope>
    <source>
        <strain evidence="19 20">G18</strain>
    </source>
</reference>
<dbReference type="PANTHER" id="PTHR32071">
    <property type="entry name" value="TRANSCRIPTIONAL REGULATORY PROTEIN"/>
    <property type="match status" value="1"/>
</dbReference>
<dbReference type="SUPFAM" id="SSF52172">
    <property type="entry name" value="CheY-like"/>
    <property type="match status" value="1"/>
</dbReference>
<dbReference type="PANTHER" id="PTHR32071:SF95">
    <property type="entry name" value="DNA-BINDING TRANSCRIPTIONAL REGULATOR NTRC"/>
    <property type="match status" value="1"/>
</dbReference>
<dbReference type="Pfam" id="PF00072">
    <property type="entry name" value="Response_reg"/>
    <property type="match status" value="1"/>
</dbReference>
<name>A0ABS5BWP2_9BACT</name>
<keyword evidence="12" id="KW-0804">Transcription</keyword>
<dbReference type="EMBL" id="JAGKQQ010000001">
    <property type="protein sequence ID" value="MBP3957665.1"/>
    <property type="molecule type" value="Genomic_DNA"/>
</dbReference>
<keyword evidence="7" id="KW-0067">ATP-binding</keyword>
<dbReference type="Gene3D" id="1.10.8.60">
    <property type="match status" value="1"/>
</dbReference>
<evidence type="ECO:0000256" key="15">
    <source>
        <dbReference type="ARBA" id="ARBA00031910"/>
    </source>
</evidence>
<dbReference type="Gene3D" id="3.40.50.2300">
    <property type="match status" value="1"/>
</dbReference>
<evidence type="ECO:0000256" key="16">
    <source>
        <dbReference type="PROSITE-ProRule" id="PRU00169"/>
    </source>
</evidence>
<dbReference type="PROSITE" id="PS50045">
    <property type="entry name" value="SIGMA54_INTERACT_4"/>
    <property type="match status" value="1"/>
</dbReference>
<keyword evidence="9" id="KW-0805">Transcription regulation</keyword>
<evidence type="ECO:0000256" key="1">
    <source>
        <dbReference type="ARBA" id="ARBA00004496"/>
    </source>
</evidence>
<feature type="domain" description="Sigma-54 factor interaction" evidence="17">
    <location>
        <begin position="138"/>
        <end position="367"/>
    </location>
</feature>
<keyword evidence="8" id="KW-0902">Two-component regulatory system</keyword>
<dbReference type="RefSeq" id="WP_210656944.1">
    <property type="nucleotide sequence ID" value="NZ_JAGKQQ010000001.1"/>
</dbReference>
<keyword evidence="6" id="KW-0547">Nucleotide-binding</keyword>
<keyword evidence="20" id="KW-1185">Reference proteome</keyword>
<organism evidence="19 20">
    <name type="scientific">Gemmata palustris</name>
    <dbReference type="NCBI Taxonomy" id="2822762"/>
    <lineage>
        <taxon>Bacteria</taxon>
        <taxon>Pseudomonadati</taxon>
        <taxon>Planctomycetota</taxon>
        <taxon>Planctomycetia</taxon>
        <taxon>Gemmatales</taxon>
        <taxon>Gemmataceae</taxon>
        <taxon>Gemmata</taxon>
    </lineage>
</organism>
<evidence type="ECO:0000259" key="17">
    <source>
        <dbReference type="PROSITE" id="PS50045"/>
    </source>
</evidence>
<dbReference type="SUPFAM" id="SSF52540">
    <property type="entry name" value="P-loop containing nucleoside triphosphate hydrolases"/>
    <property type="match status" value="1"/>
</dbReference>
<keyword evidence="3" id="KW-0963">Cytoplasm</keyword>
<protein>
    <recommendedName>
        <fullName evidence="2">DNA-binding transcriptional regulator NtrC</fullName>
    </recommendedName>
    <alternativeName>
        <fullName evidence="14">Nitrogen regulation protein NR(I)</fullName>
    </alternativeName>
    <alternativeName>
        <fullName evidence="15">Nitrogen regulator I</fullName>
    </alternativeName>
</protein>
<dbReference type="PROSITE" id="PS00688">
    <property type="entry name" value="SIGMA54_INTERACT_3"/>
    <property type="match status" value="1"/>
</dbReference>
<dbReference type="PRINTS" id="PR01590">
    <property type="entry name" value="HTHFIS"/>
</dbReference>
<gene>
    <name evidence="19" type="ORF">J8F10_20640</name>
</gene>
<feature type="domain" description="Response regulatory" evidence="18">
    <location>
        <begin position="3"/>
        <end position="117"/>
    </location>
</feature>
<evidence type="ECO:0000256" key="3">
    <source>
        <dbReference type="ARBA" id="ARBA00022490"/>
    </source>
</evidence>
<evidence type="ECO:0000259" key="18">
    <source>
        <dbReference type="PROSITE" id="PS50110"/>
    </source>
</evidence>
<evidence type="ECO:0000256" key="9">
    <source>
        <dbReference type="ARBA" id="ARBA00023015"/>
    </source>
</evidence>
<dbReference type="PROSITE" id="PS50110">
    <property type="entry name" value="RESPONSE_REGULATORY"/>
    <property type="match status" value="1"/>
</dbReference>
<evidence type="ECO:0000256" key="4">
    <source>
        <dbReference type="ARBA" id="ARBA00022491"/>
    </source>
</evidence>
<dbReference type="InterPro" id="IPR002197">
    <property type="entry name" value="HTH_Fis"/>
</dbReference>
<keyword evidence="10" id="KW-0238">DNA-binding</keyword>
<dbReference type="InterPro" id="IPR058031">
    <property type="entry name" value="AAA_lid_NorR"/>
</dbReference>
<dbReference type="SUPFAM" id="SSF46689">
    <property type="entry name" value="Homeodomain-like"/>
    <property type="match status" value="1"/>
</dbReference>
<evidence type="ECO:0000256" key="8">
    <source>
        <dbReference type="ARBA" id="ARBA00023012"/>
    </source>
</evidence>
<evidence type="ECO:0000256" key="13">
    <source>
        <dbReference type="ARBA" id="ARBA00023231"/>
    </source>
</evidence>
<dbReference type="InterPro" id="IPR025662">
    <property type="entry name" value="Sigma_54_int_dom_ATP-bd_1"/>
</dbReference>
<evidence type="ECO:0000256" key="7">
    <source>
        <dbReference type="ARBA" id="ARBA00022840"/>
    </source>
</evidence>
<keyword evidence="11" id="KW-0010">Activator</keyword>
<dbReference type="Pfam" id="PF02954">
    <property type="entry name" value="HTH_8"/>
    <property type="match status" value="1"/>
</dbReference>
<evidence type="ECO:0000256" key="12">
    <source>
        <dbReference type="ARBA" id="ARBA00023163"/>
    </source>
</evidence>
<evidence type="ECO:0000313" key="20">
    <source>
        <dbReference type="Proteomes" id="UP000676565"/>
    </source>
</evidence>
<evidence type="ECO:0000313" key="19">
    <source>
        <dbReference type="EMBL" id="MBP3957665.1"/>
    </source>
</evidence>
<dbReference type="InterPro" id="IPR002078">
    <property type="entry name" value="Sigma_54_int"/>
</dbReference>
<evidence type="ECO:0000256" key="10">
    <source>
        <dbReference type="ARBA" id="ARBA00023125"/>
    </source>
</evidence>
<dbReference type="Gene3D" id="1.10.10.60">
    <property type="entry name" value="Homeodomain-like"/>
    <property type="match status" value="1"/>
</dbReference>
<keyword evidence="13" id="KW-0535">Nitrogen fixation</keyword>
<evidence type="ECO:0000256" key="6">
    <source>
        <dbReference type="ARBA" id="ARBA00022741"/>
    </source>
</evidence>
<dbReference type="Pfam" id="PF00158">
    <property type="entry name" value="Sigma54_activat"/>
    <property type="match status" value="1"/>
</dbReference>
<dbReference type="InterPro" id="IPR003593">
    <property type="entry name" value="AAA+_ATPase"/>
</dbReference>
<evidence type="ECO:0000256" key="11">
    <source>
        <dbReference type="ARBA" id="ARBA00023159"/>
    </source>
</evidence>
<dbReference type="InterPro" id="IPR001789">
    <property type="entry name" value="Sig_transdc_resp-reg_receiver"/>
</dbReference>
<dbReference type="Proteomes" id="UP000676565">
    <property type="component" value="Unassembled WGS sequence"/>
</dbReference>
<evidence type="ECO:0000256" key="2">
    <source>
        <dbReference type="ARBA" id="ARBA00019059"/>
    </source>
</evidence>
<feature type="modified residue" description="4-aspartylphosphate" evidence="16">
    <location>
        <position position="52"/>
    </location>
</feature>
<dbReference type="SMART" id="SM00382">
    <property type="entry name" value="AAA"/>
    <property type="match status" value="1"/>
</dbReference>
<dbReference type="InterPro" id="IPR011006">
    <property type="entry name" value="CheY-like_superfamily"/>
</dbReference>
<dbReference type="PROSITE" id="PS00675">
    <property type="entry name" value="SIGMA54_INTERACT_1"/>
    <property type="match status" value="1"/>
</dbReference>
<dbReference type="Pfam" id="PF25601">
    <property type="entry name" value="AAA_lid_14"/>
    <property type="match status" value="1"/>
</dbReference>
<dbReference type="InterPro" id="IPR027417">
    <property type="entry name" value="P-loop_NTPase"/>
</dbReference>
<dbReference type="InterPro" id="IPR009057">
    <property type="entry name" value="Homeodomain-like_sf"/>
</dbReference>
<evidence type="ECO:0000256" key="5">
    <source>
        <dbReference type="ARBA" id="ARBA00022553"/>
    </source>
</evidence>
<comment type="subcellular location">
    <subcellularLocation>
        <location evidence="1">Cytoplasm</location>
    </subcellularLocation>
</comment>
<dbReference type="Gene3D" id="3.40.50.300">
    <property type="entry name" value="P-loop containing nucleotide triphosphate hydrolases"/>
    <property type="match status" value="1"/>
</dbReference>
<sequence length="472" mass="51973">MPTLLVVDDEPSVCYSIARLFGDETTRVVTAGTVAEGVRAFQSERPEVVVLDLLLPDGTGLQAFEAIRAISPKQPVVFITAHGTTTTAIEAMKQGAFDYLIKPLDFTRVANILRRAFEAAHLMHVSPVVPALEPREQLVGRAPVIQEVCKQIGRVAPQDVNVLILGESGTGKELVARAVYHHSKRADKPFLAINCAALPEALIESELFGHERGAFTGADRARIGKFEQCQDGTIFLDEIGDMPLAAQAKVLRLLQDQTFERVGGRESIRTHVRVIAATNQDLEKRIAAGLFRADLFYRLQGVTIALPALRDRPEDIAELAHHFLFLFNQELGLNVQGFDPEALACLRAHRWPGNIRELQAALKETMLRATGPLLLPEFLPNAIRGRVLERHADSTPPGEIDVSRLIDDLVARGENDLHTRVVAAVERILFDRVLRATGGHLGRAAERLGLNRSTLRYKLRDTGLSAESPHTD</sequence>
<accession>A0ABS5BWP2</accession>
<proteinExistence type="predicted"/>
<evidence type="ECO:0000256" key="14">
    <source>
        <dbReference type="ARBA" id="ARBA00029881"/>
    </source>
</evidence>